<evidence type="ECO:0000256" key="8">
    <source>
        <dbReference type="ARBA" id="ARBA00023326"/>
    </source>
</evidence>
<evidence type="ECO:0000256" key="3">
    <source>
        <dbReference type="ARBA" id="ARBA00012601"/>
    </source>
</evidence>
<name>A0ABM0MDC3_SACKO</name>
<dbReference type="InterPro" id="IPR012341">
    <property type="entry name" value="6hp_glycosidase-like_sf"/>
</dbReference>
<dbReference type="Proteomes" id="UP000694865">
    <property type="component" value="Unplaced"/>
</dbReference>
<keyword evidence="6" id="KW-0119">Carbohydrate metabolism</keyword>
<evidence type="ECO:0000313" key="12">
    <source>
        <dbReference type="RefSeq" id="XP_006818014.1"/>
    </source>
</evidence>
<dbReference type="InterPro" id="IPR001701">
    <property type="entry name" value="Glyco_hydro_9"/>
</dbReference>
<reference evidence="12" key="1">
    <citation type="submission" date="2025-08" db="UniProtKB">
        <authorList>
            <consortium name="RefSeq"/>
        </authorList>
    </citation>
    <scope>IDENTIFICATION</scope>
    <source>
        <tissue evidence="12">Testes</tissue>
    </source>
</reference>
<dbReference type="RefSeq" id="XP_006818014.1">
    <property type="nucleotide sequence ID" value="XM_006817951.1"/>
</dbReference>
<keyword evidence="4" id="KW-0378">Hydrolase</keyword>
<dbReference type="GeneID" id="102804053"/>
<organism evidence="11 12">
    <name type="scientific">Saccoglossus kowalevskii</name>
    <name type="common">Acorn worm</name>
    <dbReference type="NCBI Taxonomy" id="10224"/>
    <lineage>
        <taxon>Eukaryota</taxon>
        <taxon>Metazoa</taxon>
        <taxon>Hemichordata</taxon>
        <taxon>Enteropneusta</taxon>
        <taxon>Harrimaniidae</taxon>
        <taxon>Saccoglossus</taxon>
    </lineage>
</organism>
<evidence type="ECO:0000259" key="10">
    <source>
        <dbReference type="Pfam" id="PF00759"/>
    </source>
</evidence>
<dbReference type="InterPro" id="IPR008928">
    <property type="entry name" value="6-hairpin_glycosidase_sf"/>
</dbReference>
<evidence type="ECO:0000256" key="2">
    <source>
        <dbReference type="ARBA" id="ARBA00007072"/>
    </source>
</evidence>
<dbReference type="SUPFAM" id="SSF48208">
    <property type="entry name" value="Six-hairpin glycosidases"/>
    <property type="match status" value="1"/>
</dbReference>
<protein>
    <recommendedName>
        <fullName evidence="3">cellulase</fullName>
        <ecNumber evidence="3">3.2.1.4</ecNumber>
    </recommendedName>
</protein>
<evidence type="ECO:0000256" key="4">
    <source>
        <dbReference type="ARBA" id="ARBA00022801"/>
    </source>
</evidence>
<sequence length="234" mass="26170">MNVCKTHLPLKNFLFILGLAFYLAEVKATPSKGIYDYGDVLHKSILFYEALRSGDIPEATNRIPYRGDSALDDQGFYGEDLTGGWYDGINHVKHGLPMASSVINLAWGMIQYKDAYVDAGAWEYGLESIKWATDYFIKCHTAPDEFYYQVGTKQLDSTHWGRPEEMDMPRPPEMVNTTVPGSDVAGQTAAALAASSIAFQTEDPAYSTTLLEHSKQLFTFANTYRGLYPGTDYR</sequence>
<comment type="catalytic activity">
    <reaction evidence="1">
        <text>Endohydrolysis of (1-&gt;4)-beta-D-glucosidic linkages in cellulose, lichenin and cereal beta-D-glucans.</text>
        <dbReference type="EC" id="3.2.1.4"/>
    </reaction>
</comment>
<keyword evidence="9" id="KW-0732">Signal</keyword>
<keyword evidence="7" id="KW-0326">Glycosidase</keyword>
<feature type="signal peptide" evidence="9">
    <location>
        <begin position="1"/>
        <end position="28"/>
    </location>
</feature>
<dbReference type="EC" id="3.2.1.4" evidence="3"/>
<evidence type="ECO:0000256" key="7">
    <source>
        <dbReference type="ARBA" id="ARBA00023295"/>
    </source>
</evidence>
<evidence type="ECO:0000256" key="9">
    <source>
        <dbReference type="SAM" id="SignalP"/>
    </source>
</evidence>
<evidence type="ECO:0000256" key="6">
    <source>
        <dbReference type="ARBA" id="ARBA00023277"/>
    </source>
</evidence>
<gene>
    <name evidence="12" type="primary">LOC102804053</name>
</gene>
<accession>A0ABM0MDC3</accession>
<evidence type="ECO:0000256" key="1">
    <source>
        <dbReference type="ARBA" id="ARBA00000966"/>
    </source>
</evidence>
<proteinExistence type="inferred from homology"/>
<dbReference type="Pfam" id="PF00759">
    <property type="entry name" value="Glyco_hydro_9"/>
    <property type="match status" value="1"/>
</dbReference>
<evidence type="ECO:0000256" key="5">
    <source>
        <dbReference type="ARBA" id="ARBA00023001"/>
    </source>
</evidence>
<dbReference type="Gene3D" id="1.50.10.10">
    <property type="match status" value="1"/>
</dbReference>
<keyword evidence="11" id="KW-1185">Reference proteome</keyword>
<evidence type="ECO:0000313" key="11">
    <source>
        <dbReference type="Proteomes" id="UP000694865"/>
    </source>
</evidence>
<feature type="domain" description="Glycoside hydrolase family 9" evidence="10">
    <location>
        <begin position="37"/>
        <end position="228"/>
    </location>
</feature>
<keyword evidence="5" id="KW-0136">Cellulose degradation</keyword>
<feature type="chain" id="PRO_5046253273" description="cellulase" evidence="9">
    <location>
        <begin position="29"/>
        <end position="234"/>
    </location>
</feature>
<keyword evidence="8" id="KW-0624">Polysaccharide degradation</keyword>
<dbReference type="PANTHER" id="PTHR22298">
    <property type="entry name" value="ENDO-1,4-BETA-GLUCANASE"/>
    <property type="match status" value="1"/>
</dbReference>
<comment type="similarity">
    <text evidence="2">Belongs to the glycosyl hydrolase 9 (cellulase E) family.</text>
</comment>